<reference evidence="4" key="2">
    <citation type="submission" date="2020-04" db="EMBL/GenBank/DDBJ databases">
        <authorList>
            <consortium name="NCBI Genome Project"/>
        </authorList>
    </citation>
    <scope>NUCLEOTIDE SEQUENCE</scope>
    <source>
        <strain evidence="4">CBS 781.70</strain>
    </source>
</reference>
<dbReference type="EMBL" id="ML975153">
    <property type="protein sequence ID" value="KAF1814162.1"/>
    <property type="molecule type" value="Genomic_DNA"/>
</dbReference>
<gene>
    <name evidence="2 4" type="ORF">P152DRAFT_412723</name>
</gene>
<feature type="compositionally biased region" description="Acidic residues" evidence="1">
    <location>
        <begin position="68"/>
        <end position="93"/>
    </location>
</feature>
<proteinExistence type="predicted"/>
<name>A0A6G1G838_9PEZI</name>
<reference evidence="4" key="3">
    <citation type="submission" date="2025-04" db="UniProtKB">
        <authorList>
            <consortium name="RefSeq"/>
        </authorList>
    </citation>
    <scope>IDENTIFICATION</scope>
    <source>
        <strain evidence="4">CBS 781.70</strain>
    </source>
</reference>
<dbReference type="GeneID" id="54417558"/>
<dbReference type="RefSeq" id="XP_033535793.1">
    <property type="nucleotide sequence ID" value="XM_033676988.1"/>
</dbReference>
<dbReference type="Pfam" id="PF12511">
    <property type="entry name" value="DUF3716"/>
    <property type="match status" value="1"/>
</dbReference>
<evidence type="ECO:0000256" key="1">
    <source>
        <dbReference type="SAM" id="MobiDB-lite"/>
    </source>
</evidence>
<dbReference type="AlphaFoldDB" id="A0A6G1G838"/>
<evidence type="ECO:0000313" key="3">
    <source>
        <dbReference type="Proteomes" id="UP000504638"/>
    </source>
</evidence>
<organism evidence="2">
    <name type="scientific">Eremomyces bilateralis CBS 781.70</name>
    <dbReference type="NCBI Taxonomy" id="1392243"/>
    <lineage>
        <taxon>Eukaryota</taxon>
        <taxon>Fungi</taxon>
        <taxon>Dikarya</taxon>
        <taxon>Ascomycota</taxon>
        <taxon>Pezizomycotina</taxon>
        <taxon>Dothideomycetes</taxon>
        <taxon>Dothideomycetes incertae sedis</taxon>
        <taxon>Eremomycetales</taxon>
        <taxon>Eremomycetaceae</taxon>
        <taxon>Eremomyces</taxon>
    </lineage>
</organism>
<keyword evidence="3" id="KW-1185">Reference proteome</keyword>
<protein>
    <submittedName>
        <fullName evidence="2 4">Uncharacterized protein</fullName>
    </submittedName>
</protein>
<dbReference type="OrthoDB" id="2608216at2759"/>
<evidence type="ECO:0000313" key="2">
    <source>
        <dbReference type="EMBL" id="KAF1814162.1"/>
    </source>
</evidence>
<accession>A0A6G1G838</accession>
<feature type="region of interest" description="Disordered" evidence="1">
    <location>
        <begin position="61"/>
        <end position="106"/>
    </location>
</feature>
<evidence type="ECO:0000313" key="4">
    <source>
        <dbReference type="RefSeq" id="XP_033535793.1"/>
    </source>
</evidence>
<dbReference type="InterPro" id="IPR022190">
    <property type="entry name" value="DUF3716"/>
</dbReference>
<dbReference type="Proteomes" id="UP000504638">
    <property type="component" value="Unplaced"/>
</dbReference>
<feature type="non-terminal residue" evidence="2">
    <location>
        <position position="1"/>
    </location>
</feature>
<sequence>QILSHRPSYINAILIQSRGTAAPTACTECVRRGLTPFPECRRAIAHFSDCCGNCKWRDHGTRCSWDNSSDEESSEEENNDEDADDDDDDDDDESVRSDSSETLLGD</sequence>
<reference evidence="2 4" key="1">
    <citation type="submission" date="2020-01" db="EMBL/GenBank/DDBJ databases">
        <authorList>
            <consortium name="DOE Joint Genome Institute"/>
            <person name="Haridas S."/>
            <person name="Albert R."/>
            <person name="Binder M."/>
            <person name="Bloem J."/>
            <person name="Labutti K."/>
            <person name="Salamov A."/>
            <person name="Andreopoulos B."/>
            <person name="Baker S.E."/>
            <person name="Barry K."/>
            <person name="Bills G."/>
            <person name="Bluhm B.H."/>
            <person name="Cannon C."/>
            <person name="Castanera R."/>
            <person name="Culley D.E."/>
            <person name="Daum C."/>
            <person name="Ezra D."/>
            <person name="Gonzalez J.B."/>
            <person name="Henrissat B."/>
            <person name="Kuo A."/>
            <person name="Liang C."/>
            <person name="Lipzen A."/>
            <person name="Lutzoni F."/>
            <person name="Magnuson J."/>
            <person name="Mondo S."/>
            <person name="Nolan M."/>
            <person name="Ohm R."/>
            <person name="Pangilinan J."/>
            <person name="Park H.-J."/>
            <person name="Ramirez L."/>
            <person name="Alfaro M."/>
            <person name="Sun H."/>
            <person name="Tritt A."/>
            <person name="Yoshinaga Y."/>
            <person name="Zwiers L.-H."/>
            <person name="Turgeon B.G."/>
            <person name="Goodwin S.B."/>
            <person name="Spatafora J.W."/>
            <person name="Crous P.W."/>
            <person name="Grigoriev I.V."/>
        </authorList>
    </citation>
    <scope>NUCLEOTIDE SEQUENCE</scope>
    <source>
        <strain evidence="2 4">CBS 781.70</strain>
    </source>
</reference>